<dbReference type="EMBL" id="JANPWB010000010">
    <property type="protein sequence ID" value="KAJ1139093.1"/>
    <property type="molecule type" value="Genomic_DNA"/>
</dbReference>
<evidence type="ECO:0000256" key="1">
    <source>
        <dbReference type="SAM" id="MobiDB-lite"/>
    </source>
</evidence>
<feature type="region of interest" description="Disordered" evidence="1">
    <location>
        <begin position="52"/>
        <end position="107"/>
    </location>
</feature>
<comment type="caution">
    <text evidence="2">The sequence shown here is derived from an EMBL/GenBank/DDBJ whole genome shotgun (WGS) entry which is preliminary data.</text>
</comment>
<gene>
    <name evidence="2" type="ORF">NDU88_005470</name>
</gene>
<feature type="compositionally biased region" description="Acidic residues" evidence="1">
    <location>
        <begin position="1"/>
        <end position="13"/>
    </location>
</feature>
<name>A0AAV7QL30_PLEWA</name>
<dbReference type="AlphaFoldDB" id="A0AAV7QL30"/>
<proteinExistence type="predicted"/>
<accession>A0AAV7QL30</accession>
<feature type="compositionally biased region" description="Basic and acidic residues" evidence="1">
    <location>
        <begin position="14"/>
        <end position="29"/>
    </location>
</feature>
<dbReference type="Proteomes" id="UP001066276">
    <property type="component" value="Chromosome 6"/>
</dbReference>
<evidence type="ECO:0000313" key="2">
    <source>
        <dbReference type="EMBL" id="KAJ1139093.1"/>
    </source>
</evidence>
<organism evidence="2 3">
    <name type="scientific">Pleurodeles waltl</name>
    <name type="common">Iberian ribbed newt</name>
    <dbReference type="NCBI Taxonomy" id="8319"/>
    <lineage>
        <taxon>Eukaryota</taxon>
        <taxon>Metazoa</taxon>
        <taxon>Chordata</taxon>
        <taxon>Craniata</taxon>
        <taxon>Vertebrata</taxon>
        <taxon>Euteleostomi</taxon>
        <taxon>Amphibia</taxon>
        <taxon>Batrachia</taxon>
        <taxon>Caudata</taxon>
        <taxon>Salamandroidea</taxon>
        <taxon>Salamandridae</taxon>
        <taxon>Pleurodelinae</taxon>
        <taxon>Pleurodeles</taxon>
    </lineage>
</organism>
<feature type="region of interest" description="Disordered" evidence="1">
    <location>
        <begin position="1"/>
        <end position="29"/>
    </location>
</feature>
<feature type="compositionally biased region" description="Basic and acidic residues" evidence="1">
    <location>
        <begin position="98"/>
        <end position="107"/>
    </location>
</feature>
<keyword evidence="3" id="KW-1185">Reference proteome</keyword>
<sequence>MKDRENPDDEPDGKEEAVEERKSKADGEREDKWFEAECWDYARDMAAIATAQESRGLGGEMQRKEDTRGRGRKNAYKIEGNKKDGENPEDDPNGKGGAYEKRKSKVDGEWKNEWFEAECWDYARDAEDPSSAQESHGLGSE</sequence>
<protein>
    <submittedName>
        <fullName evidence="2">Uncharacterized protein</fullName>
    </submittedName>
</protein>
<evidence type="ECO:0000313" key="3">
    <source>
        <dbReference type="Proteomes" id="UP001066276"/>
    </source>
</evidence>
<reference evidence="2" key="1">
    <citation type="journal article" date="2022" name="bioRxiv">
        <title>Sequencing and chromosome-scale assembly of the giantPleurodeles waltlgenome.</title>
        <authorList>
            <person name="Brown T."/>
            <person name="Elewa A."/>
            <person name="Iarovenko S."/>
            <person name="Subramanian E."/>
            <person name="Araus A.J."/>
            <person name="Petzold A."/>
            <person name="Susuki M."/>
            <person name="Suzuki K.-i.T."/>
            <person name="Hayashi T."/>
            <person name="Toyoda A."/>
            <person name="Oliveira C."/>
            <person name="Osipova E."/>
            <person name="Leigh N.D."/>
            <person name="Simon A."/>
            <person name="Yun M.H."/>
        </authorList>
    </citation>
    <scope>NUCLEOTIDE SEQUENCE</scope>
    <source>
        <strain evidence="2">20211129_DDA</strain>
        <tissue evidence="2">Liver</tissue>
    </source>
</reference>